<evidence type="ECO:0000256" key="8">
    <source>
        <dbReference type="ARBA" id="ARBA00048679"/>
    </source>
</evidence>
<dbReference type="STRING" id="231916.A0A409Y4W3"/>
<feature type="binding site" evidence="10">
    <location>
        <position position="363"/>
    </location>
    <ligand>
        <name>ATP</name>
        <dbReference type="ChEBI" id="CHEBI:30616"/>
    </ligand>
</feature>
<dbReference type="PANTHER" id="PTHR24343:SF558">
    <property type="entry name" value="PROTEIN KINASE DOMAIN-CONTAINING PROTEIN"/>
    <property type="match status" value="1"/>
</dbReference>
<evidence type="ECO:0000256" key="3">
    <source>
        <dbReference type="ARBA" id="ARBA00022679"/>
    </source>
</evidence>
<keyword evidence="2" id="KW-0723">Serine/threonine-protein kinase</keyword>
<dbReference type="InterPro" id="IPR008271">
    <property type="entry name" value="Ser/Thr_kinase_AS"/>
</dbReference>
<dbReference type="PANTHER" id="PTHR24343">
    <property type="entry name" value="SERINE/THREONINE KINASE"/>
    <property type="match status" value="1"/>
</dbReference>
<comment type="catalytic activity">
    <reaction evidence="7">
        <text>L-threonyl-[protein] + ATP = O-phospho-L-threonyl-[protein] + ADP + H(+)</text>
        <dbReference type="Rhea" id="RHEA:46608"/>
        <dbReference type="Rhea" id="RHEA-COMP:11060"/>
        <dbReference type="Rhea" id="RHEA-COMP:11605"/>
        <dbReference type="ChEBI" id="CHEBI:15378"/>
        <dbReference type="ChEBI" id="CHEBI:30013"/>
        <dbReference type="ChEBI" id="CHEBI:30616"/>
        <dbReference type="ChEBI" id="CHEBI:61977"/>
        <dbReference type="ChEBI" id="CHEBI:456216"/>
        <dbReference type="EC" id="2.7.11.1"/>
    </reaction>
</comment>
<dbReference type="PROSITE" id="PS00108">
    <property type="entry name" value="PROTEIN_KINASE_ST"/>
    <property type="match status" value="1"/>
</dbReference>
<gene>
    <name evidence="13" type="ORF">CVT26_003293</name>
</gene>
<name>A0A409Y4W3_9AGAR</name>
<dbReference type="InterPro" id="IPR017441">
    <property type="entry name" value="Protein_kinase_ATP_BS"/>
</dbReference>
<evidence type="ECO:0000256" key="11">
    <source>
        <dbReference type="SAM" id="MobiDB-lite"/>
    </source>
</evidence>
<dbReference type="EMBL" id="NHYE01001149">
    <property type="protein sequence ID" value="PPQ98067.1"/>
    <property type="molecule type" value="Genomic_DNA"/>
</dbReference>
<evidence type="ECO:0000313" key="13">
    <source>
        <dbReference type="EMBL" id="PPQ98067.1"/>
    </source>
</evidence>
<dbReference type="GO" id="GO:0030003">
    <property type="term" value="P:intracellular monoatomic cation homeostasis"/>
    <property type="evidence" value="ECO:0007669"/>
    <property type="project" value="TreeGrafter"/>
</dbReference>
<evidence type="ECO:0000256" key="6">
    <source>
        <dbReference type="ARBA" id="ARBA00022840"/>
    </source>
</evidence>
<feature type="compositionally biased region" description="Polar residues" evidence="11">
    <location>
        <begin position="1"/>
        <end position="15"/>
    </location>
</feature>
<dbReference type="SUPFAM" id="SSF56112">
    <property type="entry name" value="Protein kinase-like (PK-like)"/>
    <property type="match status" value="1"/>
</dbReference>
<dbReference type="InParanoid" id="A0A409Y4W3"/>
<dbReference type="GO" id="GO:0005524">
    <property type="term" value="F:ATP binding"/>
    <property type="evidence" value="ECO:0007669"/>
    <property type="project" value="UniProtKB-UniRule"/>
</dbReference>
<feature type="compositionally biased region" description="Low complexity" evidence="11">
    <location>
        <begin position="179"/>
        <end position="197"/>
    </location>
</feature>
<evidence type="ECO:0000259" key="12">
    <source>
        <dbReference type="PROSITE" id="PS50011"/>
    </source>
</evidence>
<keyword evidence="3" id="KW-0808">Transferase</keyword>
<feature type="compositionally biased region" description="Polar residues" evidence="11">
    <location>
        <begin position="50"/>
        <end position="61"/>
    </location>
</feature>
<dbReference type="GO" id="GO:0004674">
    <property type="term" value="F:protein serine/threonine kinase activity"/>
    <property type="evidence" value="ECO:0007669"/>
    <property type="project" value="UniProtKB-KW"/>
</dbReference>
<evidence type="ECO:0000313" key="14">
    <source>
        <dbReference type="Proteomes" id="UP000284706"/>
    </source>
</evidence>
<evidence type="ECO:0000256" key="5">
    <source>
        <dbReference type="ARBA" id="ARBA00022777"/>
    </source>
</evidence>
<dbReference type="GO" id="GO:0005829">
    <property type="term" value="C:cytosol"/>
    <property type="evidence" value="ECO:0007669"/>
    <property type="project" value="TreeGrafter"/>
</dbReference>
<dbReference type="PROSITE" id="PS50011">
    <property type="entry name" value="PROTEIN_KINASE_DOM"/>
    <property type="match status" value="1"/>
</dbReference>
<organism evidence="13 14">
    <name type="scientific">Gymnopilus dilepis</name>
    <dbReference type="NCBI Taxonomy" id="231916"/>
    <lineage>
        <taxon>Eukaryota</taxon>
        <taxon>Fungi</taxon>
        <taxon>Dikarya</taxon>
        <taxon>Basidiomycota</taxon>
        <taxon>Agaricomycotina</taxon>
        <taxon>Agaricomycetes</taxon>
        <taxon>Agaricomycetidae</taxon>
        <taxon>Agaricales</taxon>
        <taxon>Agaricineae</taxon>
        <taxon>Hymenogastraceae</taxon>
        <taxon>Gymnopilus</taxon>
    </lineage>
</organism>
<evidence type="ECO:0000256" key="7">
    <source>
        <dbReference type="ARBA" id="ARBA00047899"/>
    </source>
</evidence>
<dbReference type="AlphaFoldDB" id="A0A409Y4W3"/>
<keyword evidence="5" id="KW-0418">Kinase</keyword>
<keyword evidence="14" id="KW-1185">Reference proteome</keyword>
<dbReference type="Gene3D" id="1.10.510.10">
    <property type="entry name" value="Transferase(Phosphotransferase) domain 1"/>
    <property type="match status" value="1"/>
</dbReference>
<feature type="compositionally biased region" description="Low complexity" evidence="11">
    <location>
        <begin position="213"/>
        <end position="232"/>
    </location>
</feature>
<evidence type="ECO:0000256" key="2">
    <source>
        <dbReference type="ARBA" id="ARBA00022527"/>
    </source>
</evidence>
<protein>
    <recommendedName>
        <fullName evidence="1">non-specific serine/threonine protein kinase</fullName>
        <ecNumber evidence="1">2.7.11.1</ecNumber>
    </recommendedName>
    <alternativeName>
        <fullName evidence="9">Halotolerance protein 4</fullName>
    </alternativeName>
</protein>
<comment type="catalytic activity">
    <reaction evidence="8">
        <text>L-seryl-[protein] + ATP = O-phospho-L-seryl-[protein] + ADP + H(+)</text>
        <dbReference type="Rhea" id="RHEA:17989"/>
        <dbReference type="Rhea" id="RHEA-COMP:9863"/>
        <dbReference type="Rhea" id="RHEA-COMP:11604"/>
        <dbReference type="ChEBI" id="CHEBI:15378"/>
        <dbReference type="ChEBI" id="CHEBI:29999"/>
        <dbReference type="ChEBI" id="CHEBI:30616"/>
        <dbReference type="ChEBI" id="CHEBI:83421"/>
        <dbReference type="ChEBI" id="CHEBI:456216"/>
        <dbReference type="EC" id="2.7.11.1"/>
    </reaction>
</comment>
<accession>A0A409Y4W3</accession>
<comment type="caution">
    <text evidence="13">The sequence shown here is derived from an EMBL/GenBank/DDBJ whole genome shotgun (WGS) entry which is preliminary data.</text>
</comment>
<reference evidence="13 14" key="1">
    <citation type="journal article" date="2018" name="Evol. Lett.">
        <title>Horizontal gene cluster transfer increased hallucinogenic mushroom diversity.</title>
        <authorList>
            <person name="Reynolds H.T."/>
            <person name="Vijayakumar V."/>
            <person name="Gluck-Thaler E."/>
            <person name="Korotkin H.B."/>
            <person name="Matheny P.B."/>
            <person name="Slot J.C."/>
        </authorList>
    </citation>
    <scope>NUCLEOTIDE SEQUENCE [LARGE SCALE GENOMIC DNA]</scope>
    <source>
        <strain evidence="13 14">SRW20</strain>
    </source>
</reference>
<proteinExistence type="predicted"/>
<dbReference type="SMART" id="SM00220">
    <property type="entry name" value="S_TKc"/>
    <property type="match status" value="1"/>
</dbReference>
<dbReference type="InterPro" id="IPR011009">
    <property type="entry name" value="Kinase-like_dom_sf"/>
</dbReference>
<dbReference type="PROSITE" id="PS00107">
    <property type="entry name" value="PROTEIN_KINASE_ATP"/>
    <property type="match status" value="1"/>
</dbReference>
<feature type="compositionally biased region" description="Basic and acidic residues" evidence="11">
    <location>
        <begin position="261"/>
        <end position="273"/>
    </location>
</feature>
<evidence type="ECO:0000256" key="10">
    <source>
        <dbReference type="PROSITE-ProRule" id="PRU10141"/>
    </source>
</evidence>
<dbReference type="FunFam" id="1.10.510.10:FF:000183">
    <property type="entry name" value="Serine/threonine-protein kinase hal4"/>
    <property type="match status" value="1"/>
</dbReference>
<keyword evidence="4 10" id="KW-0547">Nucleotide-binding</keyword>
<dbReference type="Proteomes" id="UP000284706">
    <property type="component" value="Unassembled WGS sequence"/>
</dbReference>
<feature type="region of interest" description="Disordered" evidence="11">
    <location>
        <begin position="1"/>
        <end position="321"/>
    </location>
</feature>
<feature type="compositionally biased region" description="Low complexity" evidence="11">
    <location>
        <begin position="152"/>
        <end position="167"/>
    </location>
</feature>
<feature type="domain" description="Protein kinase" evidence="12">
    <location>
        <begin position="332"/>
        <end position="606"/>
    </location>
</feature>
<dbReference type="InterPro" id="IPR000719">
    <property type="entry name" value="Prot_kinase_dom"/>
</dbReference>
<evidence type="ECO:0000256" key="4">
    <source>
        <dbReference type="ARBA" id="ARBA00022741"/>
    </source>
</evidence>
<dbReference type="CDD" id="cd13994">
    <property type="entry name" value="STKc_HAL4_like"/>
    <property type="match status" value="1"/>
</dbReference>
<keyword evidence="6 10" id="KW-0067">ATP-binding</keyword>
<dbReference type="OrthoDB" id="6513151at2759"/>
<sequence>MAIPESSSGETSQTDGEGDSPDKPPHADSISSDISAQMKHSLKISHPDTHSSGASATTITPNGVAAATLTQDKPRTNGTGNGNGNSPNSYPLPPPDSLLTGVKQPGYTRSALQKLSSIPLSNSSSSSVSSDHQDKNSSSKRNQHQPPSAPQSPIHSPSPSATSPTDSYWEGPSAPPSAAPSRAPSRPGSQPASRAPSMSAGVSGGKIVGPVLSTTSTTTAGTAAQQAAAPTQGRERRASKASDVLPPPTPSGRSSKPASIHSEKGGEGHKFTLKDLLASTPKLNRKSSQRSTSSRRSDSDAGDIAPSGANGGGRAKSVGGDSVASLSQKYGVCQKVAIGKGATSVVRLAHKWDRSEEKLYAIKEFRKRRKNESEKEYVKKLTAEFCISSTLHHPNIVETVDLVQDENQHWCEVMEFCPGGDLYAAIKKGGMSPSEVECCFKQILNGVAYLHSQGVAHRDIKPENLFFDTKGHLKIGDYGASTVYRLPWETTVHMSTGLCGSEPYIAPEQFLNKPYDARLVDIWACGIVYYCLHFQELPWRAAQPNSDPLYSSYAAACANPNPAVSTCPPTINNLNPRACRSLLRKMLEPDPRLRSTIEDVIAHAWVQSIEVCHEVPEPKHVHVSARAMAAAYLGNGGV</sequence>
<dbReference type="EC" id="2.7.11.1" evidence="1"/>
<evidence type="ECO:0000256" key="1">
    <source>
        <dbReference type="ARBA" id="ARBA00012513"/>
    </source>
</evidence>
<dbReference type="FunCoup" id="A0A409Y4W3">
    <property type="interactions" value="80"/>
</dbReference>
<dbReference type="Pfam" id="PF00069">
    <property type="entry name" value="Pkinase"/>
    <property type="match status" value="1"/>
</dbReference>
<feature type="compositionally biased region" description="Low complexity" evidence="11">
    <location>
        <begin position="113"/>
        <end position="130"/>
    </location>
</feature>
<evidence type="ECO:0000256" key="9">
    <source>
        <dbReference type="ARBA" id="ARBA00078109"/>
    </source>
</evidence>